<organism evidence="13">
    <name type="scientific">Isotomurus palustris</name>
    <dbReference type="NCBI Taxonomy" id="36144"/>
    <lineage>
        <taxon>Eukaryota</taxon>
        <taxon>Metazoa</taxon>
        <taxon>Ecdysozoa</taxon>
        <taxon>Arthropoda</taxon>
        <taxon>Hexapoda</taxon>
        <taxon>Collembola</taxon>
        <taxon>Entomobryomorpha</taxon>
        <taxon>Isotomoidea</taxon>
        <taxon>Isotomidae</taxon>
        <taxon>Isotominae</taxon>
        <taxon>Isotomurus</taxon>
    </lineage>
</organism>
<keyword evidence="10" id="KW-0675">Receptor</keyword>
<dbReference type="EMBL" id="MH637856">
    <property type="protein sequence ID" value="QBH73246.1"/>
    <property type="molecule type" value="mRNA"/>
</dbReference>
<comment type="similarity">
    <text evidence="2">Belongs to the SRP receptor beta subunit family.</text>
</comment>
<evidence type="ECO:0000313" key="13">
    <source>
        <dbReference type="EMBL" id="QBH73246.1"/>
    </source>
</evidence>
<evidence type="ECO:0000256" key="1">
    <source>
        <dbReference type="ARBA" id="ARBA00004389"/>
    </source>
</evidence>
<evidence type="ECO:0000256" key="2">
    <source>
        <dbReference type="ARBA" id="ARBA00005619"/>
    </source>
</evidence>
<keyword evidence="7 12" id="KW-1133">Transmembrane helix</keyword>
<keyword evidence="5" id="KW-0547">Nucleotide-binding</keyword>
<keyword evidence="6" id="KW-0256">Endoplasmic reticulum</keyword>
<evidence type="ECO:0000256" key="12">
    <source>
        <dbReference type="SAM" id="Phobius"/>
    </source>
</evidence>
<protein>
    <recommendedName>
        <fullName evidence="3">Signal recognition particle receptor subunit beta</fullName>
    </recommendedName>
</protein>
<dbReference type="PANTHER" id="PTHR46693:SF1">
    <property type="entry name" value="ADP-RIBOSYLATION FACTOR-LIKE PROTEIN 15"/>
    <property type="match status" value="1"/>
</dbReference>
<evidence type="ECO:0000256" key="10">
    <source>
        <dbReference type="ARBA" id="ARBA00023170"/>
    </source>
</evidence>
<evidence type="ECO:0000256" key="4">
    <source>
        <dbReference type="ARBA" id="ARBA00022692"/>
    </source>
</evidence>
<keyword evidence="8" id="KW-0342">GTP-binding</keyword>
<dbReference type="InterPro" id="IPR042292">
    <property type="entry name" value="ARL15"/>
</dbReference>
<evidence type="ECO:0000256" key="7">
    <source>
        <dbReference type="ARBA" id="ARBA00022989"/>
    </source>
</evidence>
<sequence>MAKSEGKRSPPPGGSSSAKSTAVPKTVDADDGLTPYVPVIIAIVLVLLTLVYFFTKKAKKGRSVLLVGACESGKTELFARIVGGPVVQTVTSLVPNELEYTPKNGKAELVIKDLPGHDRVRIKFWDSNKVASRGIVCVVDAAGGNKGIRDAADVIYQVLTDSSVLSTRPAILIFANKQDLPMAKGSKVIRNQLEKELTTLRMTKSASLQSTRGKDSGSKVLGRSEEDFDFDHMTQLQIDFAEGCAIKEENQLSAVFSWLDKIA</sequence>
<dbReference type="Pfam" id="PF09439">
    <property type="entry name" value="SRPRB"/>
    <property type="match status" value="1"/>
</dbReference>
<keyword evidence="4 12" id="KW-0812">Transmembrane</keyword>
<dbReference type="SMART" id="SM00177">
    <property type="entry name" value="ARF"/>
    <property type="match status" value="1"/>
</dbReference>
<evidence type="ECO:0000256" key="3">
    <source>
        <dbReference type="ARBA" id="ARBA00020256"/>
    </source>
</evidence>
<dbReference type="CDD" id="cd04105">
    <property type="entry name" value="SR_beta"/>
    <property type="match status" value="1"/>
</dbReference>
<keyword evidence="9 12" id="KW-0472">Membrane</keyword>
<dbReference type="PANTHER" id="PTHR46693">
    <property type="entry name" value="ADP-RIBOSYLATION FACTOR-LIKE PROTEIN 15"/>
    <property type="match status" value="1"/>
</dbReference>
<accession>A0A481SWU9</accession>
<dbReference type="GO" id="GO:0005789">
    <property type="term" value="C:endoplasmic reticulum membrane"/>
    <property type="evidence" value="ECO:0007669"/>
    <property type="project" value="UniProtKB-SubCell"/>
</dbReference>
<dbReference type="Gene3D" id="3.40.50.300">
    <property type="entry name" value="P-loop containing nucleotide triphosphate hydrolases"/>
    <property type="match status" value="1"/>
</dbReference>
<feature type="region of interest" description="Disordered" evidence="11">
    <location>
        <begin position="1"/>
        <end position="24"/>
    </location>
</feature>
<dbReference type="SUPFAM" id="SSF52540">
    <property type="entry name" value="P-loop containing nucleoside triphosphate hydrolases"/>
    <property type="match status" value="1"/>
</dbReference>
<dbReference type="InterPro" id="IPR019009">
    <property type="entry name" value="SRP_receptor_beta_su"/>
</dbReference>
<dbReference type="AlphaFoldDB" id="A0A481SWU9"/>
<reference evidence="13" key="1">
    <citation type="journal article" date="2019" name="Sci. Rep.">
        <title>No signal of deleterious mutation accumulation in conserved gene sequences of extant asexual hexapods.</title>
        <authorList>
            <person name="Brandt A."/>
            <person name="Bast J."/>
            <person name="Scheu S."/>
            <person name="Meusemann K."/>
            <person name="Donath A."/>
            <person name="Schuette K."/>
            <person name="Machida R."/>
            <person name="Kraaijeveld K."/>
        </authorList>
    </citation>
    <scope>NUCLEOTIDE SEQUENCE</scope>
    <source>
        <strain evidence="13">OG8442</strain>
    </source>
</reference>
<comment type="subcellular location">
    <subcellularLocation>
        <location evidence="1">Endoplasmic reticulum membrane</location>
        <topology evidence="1">Single-pass membrane protein</topology>
    </subcellularLocation>
</comment>
<name>A0A481SWU9_9HEXA</name>
<evidence type="ECO:0000256" key="8">
    <source>
        <dbReference type="ARBA" id="ARBA00023134"/>
    </source>
</evidence>
<evidence type="ECO:0000256" key="6">
    <source>
        <dbReference type="ARBA" id="ARBA00022824"/>
    </source>
</evidence>
<evidence type="ECO:0000256" key="9">
    <source>
        <dbReference type="ARBA" id="ARBA00023136"/>
    </source>
</evidence>
<evidence type="ECO:0000256" key="5">
    <source>
        <dbReference type="ARBA" id="ARBA00022741"/>
    </source>
</evidence>
<evidence type="ECO:0000256" key="11">
    <source>
        <dbReference type="SAM" id="MobiDB-lite"/>
    </source>
</evidence>
<proteinExistence type="evidence at transcript level"/>
<feature type="transmembrane region" description="Helical" evidence="12">
    <location>
        <begin position="36"/>
        <end position="55"/>
    </location>
</feature>
<dbReference type="InterPro" id="IPR027417">
    <property type="entry name" value="P-loop_NTPase"/>
</dbReference>
<dbReference type="GO" id="GO:0005525">
    <property type="term" value="F:GTP binding"/>
    <property type="evidence" value="ECO:0007669"/>
    <property type="project" value="UniProtKB-KW"/>
</dbReference>